<proteinExistence type="predicted"/>
<name>A0ACA8D4H2_9ENTR</name>
<reference evidence="1" key="1">
    <citation type="submission" date="2017-08" db="EMBL/GenBank/DDBJ databases">
        <title>Real-time genomic and epidemiological investigation of a multi-institutional outbreak of KPC-producing Enterobacteriaceae reveals complex transmission dynamics and informs management responses.</title>
        <authorList>
            <person name="Kwong J.C."/>
            <person name="Lane C."/>
            <person name="Romanes F."/>
            <person name="Goncalves da Silva A."/>
            <person name="Easton M."/>
            <person name="Cronin K."/>
            <person name="Waters M.J."/>
            <person name="Tomita T."/>
            <person name="Stevens K."/>
            <person name="Schultz M.B."/>
            <person name="Baines S.L."/>
            <person name="Sherry N.L."/>
            <person name="Carter G."/>
            <person name="Mu A."/>
            <person name="Sait M."/>
            <person name="Ballard S.A."/>
            <person name="Seemann T."/>
            <person name="Stinear T.P."/>
            <person name="Howden B.P."/>
        </authorList>
    </citation>
    <scope>NUCLEOTIDE SEQUENCE</scope>
    <source>
        <strain evidence="1">AUSMDU00008141</strain>
    </source>
</reference>
<evidence type="ECO:0000313" key="2">
    <source>
        <dbReference type="Proteomes" id="UP000215286"/>
    </source>
</evidence>
<sequence>MRRDSSRAFLRSSPASDLISNTPKIEHITFSVNLLRNAFCVCLLKKMPQRNRRCKRFGVRKRKNAMVIVD</sequence>
<organism evidence="1 2">
    <name type="scientific">Citrobacter farmeri</name>
    <dbReference type="NCBI Taxonomy" id="67824"/>
    <lineage>
        <taxon>Bacteria</taxon>
        <taxon>Pseudomonadati</taxon>
        <taxon>Pseudomonadota</taxon>
        <taxon>Gammaproteobacteria</taxon>
        <taxon>Enterobacterales</taxon>
        <taxon>Enterobacteriaceae</taxon>
        <taxon>Citrobacter</taxon>
    </lineage>
</organism>
<gene>
    <name evidence="1" type="ORF">CI104_07675</name>
</gene>
<protein>
    <submittedName>
        <fullName evidence="1">Uncharacterized protein</fullName>
    </submittedName>
</protein>
<accession>A0ACA8D4H2</accession>
<dbReference type="EMBL" id="CP022695">
    <property type="protein sequence ID" value="AST78971.1"/>
    <property type="molecule type" value="Genomic_DNA"/>
</dbReference>
<keyword evidence="2" id="KW-1185">Reference proteome</keyword>
<dbReference type="Proteomes" id="UP000215286">
    <property type="component" value="Chromosome"/>
</dbReference>
<evidence type="ECO:0000313" key="1">
    <source>
        <dbReference type="EMBL" id="AST78971.1"/>
    </source>
</evidence>